<evidence type="ECO:0000256" key="4">
    <source>
        <dbReference type="ARBA" id="ARBA00022679"/>
    </source>
</evidence>
<protein>
    <submittedName>
        <fullName evidence="7">Precorrin-6y C5,15-methyltransferase (Decarboxylating) subunit CbiE</fullName>
    </submittedName>
</protein>
<evidence type="ECO:0000256" key="5">
    <source>
        <dbReference type="ARBA" id="ARBA00022691"/>
    </source>
</evidence>
<evidence type="ECO:0000313" key="7">
    <source>
        <dbReference type="EMBL" id="TDL89081.1"/>
    </source>
</evidence>
<dbReference type="SUPFAM" id="SSF53335">
    <property type="entry name" value="S-adenosyl-L-methionine-dependent methyltransferases"/>
    <property type="match status" value="1"/>
</dbReference>
<dbReference type="EMBL" id="SMZO01000014">
    <property type="protein sequence ID" value="TDL89081.1"/>
    <property type="molecule type" value="Genomic_DNA"/>
</dbReference>
<evidence type="ECO:0000256" key="2">
    <source>
        <dbReference type="ARBA" id="ARBA00022573"/>
    </source>
</evidence>
<keyword evidence="8" id="KW-1185">Reference proteome</keyword>
<comment type="caution">
    <text evidence="7">The sequence shown here is derived from an EMBL/GenBank/DDBJ whole genome shotgun (WGS) entry which is preliminary data.</text>
</comment>
<dbReference type="PANTHER" id="PTHR43182:SF1">
    <property type="entry name" value="COBALT-PRECORRIN-7 C(5)-METHYLTRANSFERASE"/>
    <property type="match status" value="1"/>
</dbReference>
<dbReference type="InterPro" id="IPR000878">
    <property type="entry name" value="4pyrrol_Mease"/>
</dbReference>
<gene>
    <name evidence="7" type="primary">cbiE</name>
    <name evidence="7" type="ORF">E2L05_08235</name>
</gene>
<evidence type="ECO:0000256" key="3">
    <source>
        <dbReference type="ARBA" id="ARBA00022603"/>
    </source>
</evidence>
<dbReference type="NCBIfam" id="TIGR02469">
    <property type="entry name" value="CbiT"/>
    <property type="match status" value="1"/>
</dbReference>
<dbReference type="InterPro" id="IPR035996">
    <property type="entry name" value="4pyrrol_Methylase_sf"/>
</dbReference>
<dbReference type="PANTHER" id="PTHR43182">
    <property type="entry name" value="COBALT-PRECORRIN-6B C(15)-METHYLTRANSFERASE (DECARBOXYLATING)"/>
    <property type="match status" value="1"/>
</dbReference>
<dbReference type="CDD" id="cd11644">
    <property type="entry name" value="Precorrin-6Y-MT"/>
    <property type="match status" value="1"/>
</dbReference>
<dbReference type="Gene3D" id="3.40.50.150">
    <property type="entry name" value="Vaccinia Virus protein VP39"/>
    <property type="match status" value="1"/>
</dbReference>
<dbReference type="CDD" id="cd02440">
    <property type="entry name" value="AdoMet_MTases"/>
    <property type="match status" value="1"/>
</dbReference>
<evidence type="ECO:0000256" key="1">
    <source>
        <dbReference type="ARBA" id="ARBA00004953"/>
    </source>
</evidence>
<dbReference type="Pfam" id="PF00590">
    <property type="entry name" value="TP_methylase"/>
    <property type="match status" value="1"/>
</dbReference>
<accession>A0A4R6AWI6</accession>
<dbReference type="InterPro" id="IPR006365">
    <property type="entry name" value="Cbl_synth_CobL"/>
</dbReference>
<dbReference type="PIRSF" id="PIRSF036428">
    <property type="entry name" value="CobL"/>
    <property type="match status" value="1"/>
</dbReference>
<dbReference type="InterPro" id="IPR012818">
    <property type="entry name" value="CbiE"/>
</dbReference>
<comment type="pathway">
    <text evidence="1">Cofactor biosynthesis; adenosylcobalamin biosynthesis.</text>
</comment>
<dbReference type="InterPro" id="IPR050714">
    <property type="entry name" value="Cobalamin_biosynth_MTase"/>
</dbReference>
<dbReference type="InterPro" id="IPR014777">
    <property type="entry name" value="4pyrrole_Mease_sub1"/>
</dbReference>
<dbReference type="RefSeq" id="WP_133342443.1">
    <property type="nucleotide sequence ID" value="NZ_SMZO01000014.1"/>
</dbReference>
<evidence type="ECO:0000313" key="8">
    <source>
        <dbReference type="Proteomes" id="UP000294562"/>
    </source>
</evidence>
<sequence>MTSAQTPWLNIIGMGDNGLDSLLPAARAALNAAEIVIASDRLHDLAPGLSAERVTWPSPFDALLGKLRALRGRRVAVLATGDPLWYSVGARIGRDIDTAEIVYHPQLSAFQLACARLGWSLADVETLTAHGRPPEQILPFVAPGAQLLVLTAGSETPTQIARLLTDRGYGPSVLTVLAHLGGVDESRTTGLASGWARDVPAFHVLAIECVADSGAQVISRVPGLPDDMFHHDGKITKREVRAVTLSKLMPQRGALLWDVGAGCGSIGIEWMRAAPDARAIGIDPREDRRDMAMENAMALGVPKFDMVLGHAPAVFDGLPAPDAVFIGGGLSMPAAQTALDVLKPLGRLVANAVTLESEAVLLALHARLGGELTRISVARARPVGTLTGWGPMMPVTQWSLLKR</sequence>
<evidence type="ECO:0000259" key="6">
    <source>
        <dbReference type="Pfam" id="PF00590"/>
    </source>
</evidence>
<dbReference type="OrthoDB" id="9787825at2"/>
<dbReference type="GO" id="GO:0032259">
    <property type="term" value="P:methylation"/>
    <property type="evidence" value="ECO:0007669"/>
    <property type="project" value="UniProtKB-KW"/>
</dbReference>
<dbReference type="NCBIfam" id="TIGR02467">
    <property type="entry name" value="CbiE"/>
    <property type="match status" value="1"/>
</dbReference>
<name>A0A4R6AWI6_9RHOB</name>
<dbReference type="InterPro" id="IPR014008">
    <property type="entry name" value="Cbl_synth_MTase_CbiT"/>
</dbReference>
<keyword evidence="5" id="KW-0949">S-adenosyl-L-methionine</keyword>
<dbReference type="GO" id="GO:0009236">
    <property type="term" value="P:cobalamin biosynthetic process"/>
    <property type="evidence" value="ECO:0007669"/>
    <property type="project" value="UniProtKB-UniPathway"/>
</dbReference>
<dbReference type="InterPro" id="IPR029063">
    <property type="entry name" value="SAM-dependent_MTases_sf"/>
</dbReference>
<keyword evidence="2" id="KW-0169">Cobalamin biosynthesis</keyword>
<dbReference type="AlphaFoldDB" id="A0A4R6AWI6"/>
<feature type="domain" description="Tetrapyrrole methylase" evidence="6">
    <location>
        <begin position="10"/>
        <end position="187"/>
    </location>
</feature>
<proteinExistence type="predicted"/>
<dbReference type="Gene3D" id="3.40.1010.10">
    <property type="entry name" value="Cobalt-precorrin-4 Transmethylase, Domain 1"/>
    <property type="match status" value="1"/>
</dbReference>
<organism evidence="7 8">
    <name type="scientific">Meridianimarinicoccus aquatilis</name>
    <dbReference type="NCBI Taxonomy" id="2552766"/>
    <lineage>
        <taxon>Bacteria</taxon>
        <taxon>Pseudomonadati</taxon>
        <taxon>Pseudomonadota</taxon>
        <taxon>Alphaproteobacteria</taxon>
        <taxon>Rhodobacterales</taxon>
        <taxon>Paracoccaceae</taxon>
        <taxon>Meridianimarinicoccus</taxon>
    </lineage>
</organism>
<dbReference type="SUPFAM" id="SSF53790">
    <property type="entry name" value="Tetrapyrrole methylase"/>
    <property type="match status" value="1"/>
</dbReference>
<reference evidence="7 8" key="1">
    <citation type="submission" date="2019-03" db="EMBL/GenBank/DDBJ databases">
        <title>Rhodobacteraceae bacterium SM1902, a new member of the family Rhodobacteraceae isolated from Yantai.</title>
        <authorList>
            <person name="Sun Y."/>
        </authorList>
    </citation>
    <scope>NUCLEOTIDE SEQUENCE [LARGE SCALE GENOMIC DNA]</scope>
    <source>
        <strain evidence="7 8">SM1902</strain>
    </source>
</reference>
<keyword evidence="4 7" id="KW-0808">Transferase</keyword>
<dbReference type="Proteomes" id="UP000294562">
    <property type="component" value="Unassembled WGS sequence"/>
</dbReference>
<dbReference type="UniPathway" id="UPA00148"/>
<dbReference type="GO" id="GO:0008276">
    <property type="term" value="F:protein methyltransferase activity"/>
    <property type="evidence" value="ECO:0007669"/>
    <property type="project" value="InterPro"/>
</dbReference>
<keyword evidence="3 7" id="KW-0489">Methyltransferase</keyword>